<dbReference type="EMBL" id="JQGA01000108">
    <property type="protein sequence ID" value="KGO77686.1"/>
    <property type="molecule type" value="Genomic_DNA"/>
</dbReference>
<dbReference type="Proteomes" id="UP000030104">
    <property type="component" value="Unassembled WGS sequence"/>
</dbReference>
<dbReference type="Gene3D" id="1.10.510.10">
    <property type="entry name" value="Transferase(Phosphotransferase) domain 1"/>
    <property type="match status" value="1"/>
</dbReference>
<sequence>MKKVCVAIPLHLFKSYLATLIVVSGNWKGAAPVPESNLEALEERLKGDEKDDFLRFLRRMLCWLPEERASAKELLFDPWLMRGLFK</sequence>
<organism evidence="1 2">
    <name type="scientific">Penicillium italicum</name>
    <name type="common">Blue mold</name>
    <dbReference type="NCBI Taxonomy" id="40296"/>
    <lineage>
        <taxon>Eukaryota</taxon>
        <taxon>Fungi</taxon>
        <taxon>Dikarya</taxon>
        <taxon>Ascomycota</taxon>
        <taxon>Pezizomycotina</taxon>
        <taxon>Eurotiomycetes</taxon>
        <taxon>Eurotiomycetidae</taxon>
        <taxon>Eurotiales</taxon>
        <taxon>Aspergillaceae</taxon>
        <taxon>Penicillium</taxon>
    </lineage>
</organism>
<gene>
    <name evidence="1" type="ORF">PITC_071690</name>
</gene>
<dbReference type="PhylomeDB" id="A0A0A2LET8"/>
<evidence type="ECO:0000313" key="1">
    <source>
        <dbReference type="EMBL" id="KGO77686.1"/>
    </source>
</evidence>
<accession>A0A0A2LET8</accession>
<dbReference type="HOGENOM" id="CLU_2498556_0_0_1"/>
<dbReference type="OrthoDB" id="4368961at2759"/>
<reference evidence="1 2" key="1">
    <citation type="journal article" date="2015" name="Mol. Plant Microbe Interact.">
        <title>Genome, transcriptome, and functional analyses of Penicillium expansum provide new insights into secondary metabolism and pathogenicity.</title>
        <authorList>
            <person name="Ballester A.R."/>
            <person name="Marcet-Houben M."/>
            <person name="Levin E."/>
            <person name="Sela N."/>
            <person name="Selma-Lazaro C."/>
            <person name="Carmona L."/>
            <person name="Wisniewski M."/>
            <person name="Droby S."/>
            <person name="Gonzalez-Candelas L."/>
            <person name="Gabaldon T."/>
        </authorList>
    </citation>
    <scope>NUCLEOTIDE SEQUENCE [LARGE SCALE GENOMIC DNA]</scope>
    <source>
        <strain evidence="1 2">PHI-1</strain>
    </source>
</reference>
<protein>
    <recommendedName>
        <fullName evidence="3">Protein kinase domain-containing protein</fullName>
    </recommendedName>
</protein>
<name>A0A0A2LET8_PENIT</name>
<dbReference type="AlphaFoldDB" id="A0A0A2LET8"/>
<dbReference type="STRING" id="40296.A0A0A2LET8"/>
<comment type="caution">
    <text evidence="1">The sequence shown here is derived from an EMBL/GenBank/DDBJ whole genome shotgun (WGS) entry which is preliminary data.</text>
</comment>
<evidence type="ECO:0000313" key="2">
    <source>
        <dbReference type="Proteomes" id="UP000030104"/>
    </source>
</evidence>
<dbReference type="SUPFAM" id="SSF56112">
    <property type="entry name" value="Protein kinase-like (PK-like)"/>
    <property type="match status" value="1"/>
</dbReference>
<keyword evidence="2" id="KW-1185">Reference proteome</keyword>
<evidence type="ECO:0008006" key="3">
    <source>
        <dbReference type="Google" id="ProtNLM"/>
    </source>
</evidence>
<proteinExistence type="predicted"/>
<dbReference type="InterPro" id="IPR011009">
    <property type="entry name" value="Kinase-like_dom_sf"/>
</dbReference>